<reference evidence="21 22" key="1">
    <citation type="submission" date="2019-01" db="EMBL/GenBank/DDBJ databases">
        <title>Genome Assembly of Collichthys lucidus.</title>
        <authorList>
            <person name="Cai M."/>
            <person name="Xiao S."/>
        </authorList>
    </citation>
    <scope>NUCLEOTIDE SEQUENCE [LARGE SCALE GENOMIC DNA]</scope>
    <source>
        <strain evidence="21">JT15FE1705JMU</strain>
        <tissue evidence="21">Muscle</tissue>
    </source>
</reference>
<dbReference type="CDD" id="cd16869">
    <property type="entry name" value="ARID_ARID5"/>
    <property type="match status" value="1"/>
</dbReference>
<keyword evidence="4" id="KW-0813">Transport</keyword>
<dbReference type="InterPro" id="IPR050363">
    <property type="entry name" value="MIP/Aquaporin"/>
</dbReference>
<dbReference type="SMART" id="SM00501">
    <property type="entry name" value="BRIGHT"/>
    <property type="match status" value="1"/>
</dbReference>
<dbReference type="PANTHER" id="PTHR43829:SF7">
    <property type="entry name" value="AQUAPORIN-3"/>
    <property type="match status" value="1"/>
</dbReference>
<comment type="subcellular location">
    <subcellularLocation>
        <location evidence="1">Basolateral cell membrane</location>
        <topology evidence="1">Multi-pass membrane protein</topology>
    </subcellularLocation>
</comment>
<dbReference type="PRINTS" id="PR00783">
    <property type="entry name" value="MINTRINSICP"/>
</dbReference>
<evidence type="ECO:0000256" key="4">
    <source>
        <dbReference type="ARBA" id="ARBA00022448"/>
    </source>
</evidence>
<evidence type="ECO:0000256" key="6">
    <source>
        <dbReference type="ARBA" id="ARBA00022692"/>
    </source>
</evidence>
<evidence type="ECO:0000256" key="2">
    <source>
        <dbReference type="ARBA" id="ARBA00006175"/>
    </source>
</evidence>
<evidence type="ECO:0000256" key="16">
    <source>
        <dbReference type="ARBA" id="ARBA00049592"/>
    </source>
</evidence>
<evidence type="ECO:0000256" key="18">
    <source>
        <dbReference type="SAM" id="MobiDB-lite"/>
    </source>
</evidence>
<evidence type="ECO:0000256" key="7">
    <source>
        <dbReference type="ARBA" id="ARBA00022737"/>
    </source>
</evidence>
<evidence type="ECO:0000256" key="17">
    <source>
        <dbReference type="ARBA" id="ARBA00049716"/>
    </source>
</evidence>
<dbReference type="Proteomes" id="UP000298787">
    <property type="component" value="Chromosome 16"/>
</dbReference>
<evidence type="ECO:0000256" key="8">
    <source>
        <dbReference type="ARBA" id="ARBA00022989"/>
    </source>
</evidence>
<feature type="transmembrane region" description="Helical" evidence="19">
    <location>
        <begin position="25"/>
        <end position="48"/>
    </location>
</feature>
<dbReference type="GO" id="GO:0015254">
    <property type="term" value="F:glycerol channel activity"/>
    <property type="evidence" value="ECO:0007669"/>
    <property type="project" value="TreeGrafter"/>
</dbReference>
<feature type="transmembrane region" description="Helical" evidence="19">
    <location>
        <begin position="103"/>
        <end position="124"/>
    </location>
</feature>
<evidence type="ECO:0000256" key="19">
    <source>
        <dbReference type="SAM" id="Phobius"/>
    </source>
</evidence>
<dbReference type="GO" id="GO:0015204">
    <property type="term" value="F:urea transmembrane transporter activity"/>
    <property type="evidence" value="ECO:0007669"/>
    <property type="project" value="TreeGrafter"/>
</dbReference>
<evidence type="ECO:0000256" key="12">
    <source>
        <dbReference type="ARBA" id="ARBA00033993"/>
    </source>
</evidence>
<evidence type="ECO:0000313" key="21">
    <source>
        <dbReference type="EMBL" id="TKS84823.1"/>
    </source>
</evidence>
<dbReference type="Pfam" id="PF00230">
    <property type="entry name" value="MIP"/>
    <property type="match status" value="1"/>
</dbReference>
<keyword evidence="10" id="KW-0325">Glycoprotein</keyword>
<keyword evidence="9 19" id="KW-0472">Membrane</keyword>
<dbReference type="InterPro" id="IPR022357">
    <property type="entry name" value="MIP_CS"/>
</dbReference>
<evidence type="ECO:0000256" key="10">
    <source>
        <dbReference type="ARBA" id="ARBA00023180"/>
    </source>
</evidence>
<sequence>MGKQKDISEKLAETFQIRHVLLRQALAECLGTLILVMFGCGAVAQFVLSRGSHGTFFTVNFAFGFAATLGIVVSGQISGGHLNPAVTFTLCLLGREPWRKFPLFFLFQTLGAFAGAAIIFALYFDALWDFNQGELIVVGTNATAGIFATYSSKHVSVVNGFFDQIIGTAALIVCILAIVDPNNNAVPRGLEPFAVGSAVLAIGLSMGFNSGYAVNPARDLGPRIFTALAGWGGEVFTANTYWFFVPICAPFLGALRHINMAHMIQEERSTEPADEMGETEKQFLKDLYSFMKKRDTPIERIPNLGFKQIDLFVMFRTVRDMGGYHQVTAQQLWKQVYNMLGGNPRSTSAATCTRRHYEKLLLPYECHVKGVEMSALPPPNQPKNTHYTVKHDMGLRPAKRKLISIPLHQPPRGHQPGQHANPFPVSLCYPHYYHPSHAVFPPHIHTASSLMAPHGPPEPRPRFPFNPYHLNSTERVMEPLDHLRELAKLYKNSSGLNEPLNLSVKASKEGPSRPVSSFAPPSSSKTPKFLNKPSPLYTAHFPQVVRSEDDKAGLGETYPAKARETYIIDVNALTASSSPSCDSALTLRTDQGSPIALRRDCAMQPKGEREGSPEVRGLDLSHILPNLPQENRGEMEIEVPLSVFNNWLRLCRSSHTTHADKQIPTLHTLEEPSAKRICPDADVIPANLTFRMNPQHPSSVAEDLRLRQRSPTPVIQTSEHCNNMSQDPFTGYKPVPSGSILKNAASRDVYPFDQQGINKSYISKPSNCWEPYDQQTWVRPIQAKSDSNPLAAPQNFAASKSYNEDRGQGGKSEIVPSALLMMDPSSTSLLRLTTEEVMKLKKIISSSL</sequence>
<dbReference type="InterPro" id="IPR023275">
    <property type="entry name" value="Aquaporin_3"/>
</dbReference>
<comment type="catalytic activity">
    <reaction evidence="13">
        <text>H2O(in) = H2O(out)</text>
        <dbReference type="Rhea" id="RHEA:29667"/>
        <dbReference type="ChEBI" id="CHEBI:15377"/>
    </reaction>
</comment>
<dbReference type="GO" id="GO:0015250">
    <property type="term" value="F:water channel activity"/>
    <property type="evidence" value="ECO:0007669"/>
    <property type="project" value="TreeGrafter"/>
</dbReference>
<dbReference type="Gene3D" id="1.20.1080.10">
    <property type="entry name" value="Glycerol uptake facilitator protein"/>
    <property type="match status" value="1"/>
</dbReference>
<dbReference type="InterPro" id="IPR036431">
    <property type="entry name" value="ARID_dom_sf"/>
</dbReference>
<dbReference type="NCBIfam" id="TIGR00861">
    <property type="entry name" value="MIP"/>
    <property type="match status" value="1"/>
</dbReference>
<comment type="catalytic activity">
    <reaction evidence="14">
        <text>H2O2(out) = H2O2(in)</text>
        <dbReference type="Rhea" id="RHEA:74375"/>
        <dbReference type="ChEBI" id="CHEBI:16240"/>
    </reaction>
</comment>
<dbReference type="AlphaFoldDB" id="A0A4U5V9X9"/>
<dbReference type="Pfam" id="PF01388">
    <property type="entry name" value="ARID"/>
    <property type="match status" value="1"/>
</dbReference>
<accession>A0A4U5V9X9</accession>
<organism evidence="21 22">
    <name type="scientific">Collichthys lucidus</name>
    <name type="common">Big head croaker</name>
    <name type="synonym">Sciaena lucida</name>
    <dbReference type="NCBI Taxonomy" id="240159"/>
    <lineage>
        <taxon>Eukaryota</taxon>
        <taxon>Metazoa</taxon>
        <taxon>Chordata</taxon>
        <taxon>Craniata</taxon>
        <taxon>Vertebrata</taxon>
        <taxon>Euteleostomi</taxon>
        <taxon>Actinopterygii</taxon>
        <taxon>Neopterygii</taxon>
        <taxon>Teleostei</taxon>
        <taxon>Neoteleostei</taxon>
        <taxon>Acanthomorphata</taxon>
        <taxon>Eupercaria</taxon>
        <taxon>Sciaenidae</taxon>
        <taxon>Collichthys</taxon>
    </lineage>
</organism>
<feature type="transmembrane region" description="Helical" evidence="19">
    <location>
        <begin position="54"/>
        <end position="73"/>
    </location>
</feature>
<evidence type="ECO:0000256" key="15">
    <source>
        <dbReference type="ARBA" id="ARBA00049405"/>
    </source>
</evidence>
<feature type="region of interest" description="Disordered" evidence="18">
    <location>
        <begin position="504"/>
        <end position="534"/>
    </location>
</feature>
<dbReference type="STRING" id="240159.A0A4U5V9X9"/>
<dbReference type="InterPro" id="IPR000425">
    <property type="entry name" value="MIP"/>
</dbReference>
<dbReference type="InterPro" id="IPR023271">
    <property type="entry name" value="Aquaporin-like"/>
</dbReference>
<feature type="domain" description="ARID" evidence="20">
    <location>
        <begin position="277"/>
        <end position="369"/>
    </location>
</feature>
<dbReference type="EMBL" id="CM014093">
    <property type="protein sequence ID" value="TKS84823.1"/>
    <property type="molecule type" value="Genomic_DNA"/>
</dbReference>
<comment type="function">
    <text evidence="16">Aquaglyceroporins form homotetrameric transmembrane channels, with each monomer independently mediating glycerol and water transport across the plasma membrane along their osmotic gradient. Could also be permeable to urea. Also participates in cell permeability to H2O2 and H2O2-mediated signaling. In skin, transports glycerol to the epidermis and stratum corneum, where it maintains hydration, elasticity, and supports lipid biosynthesis for barrier repair. In kidney, contributes to the reabsorption of water, helping the body maintain proper fluid balance.</text>
</comment>
<evidence type="ECO:0000256" key="1">
    <source>
        <dbReference type="ARBA" id="ARBA00004554"/>
    </source>
</evidence>
<comment type="subunit">
    <text evidence="17">Homotetramer; each monomer provides an independent glycerol/water pore. Could also exist in other oligomeric states.</text>
</comment>
<dbReference type="PRINTS" id="PR02015">
    <property type="entry name" value="AQUAPORIN3"/>
</dbReference>
<dbReference type="CDD" id="cd00333">
    <property type="entry name" value="MIP"/>
    <property type="match status" value="1"/>
</dbReference>
<evidence type="ECO:0000256" key="14">
    <source>
        <dbReference type="ARBA" id="ARBA00047305"/>
    </source>
</evidence>
<keyword evidence="22" id="KW-1185">Reference proteome</keyword>
<dbReference type="GO" id="GO:0016323">
    <property type="term" value="C:basolateral plasma membrane"/>
    <property type="evidence" value="ECO:0007669"/>
    <property type="project" value="UniProtKB-SubCell"/>
</dbReference>
<dbReference type="PROSITE" id="PS00221">
    <property type="entry name" value="MIP"/>
    <property type="match status" value="1"/>
</dbReference>
<feature type="transmembrane region" description="Helical" evidence="19">
    <location>
        <begin position="193"/>
        <end position="214"/>
    </location>
</feature>
<dbReference type="SMART" id="SM01014">
    <property type="entry name" value="ARID"/>
    <property type="match status" value="1"/>
</dbReference>
<evidence type="ECO:0000256" key="13">
    <source>
        <dbReference type="ARBA" id="ARBA00034651"/>
    </source>
</evidence>
<dbReference type="PANTHER" id="PTHR43829">
    <property type="entry name" value="AQUAPORIN OR AQUAGLYCEROPORIN RELATED"/>
    <property type="match status" value="1"/>
</dbReference>
<protein>
    <recommendedName>
        <fullName evidence="3">Aquaporin-3</fullName>
    </recommendedName>
    <alternativeName>
        <fullName evidence="11">Aquaglyceroporin-3</fullName>
    </alternativeName>
</protein>
<proteinExistence type="inferred from homology"/>
<evidence type="ECO:0000256" key="5">
    <source>
        <dbReference type="ARBA" id="ARBA00022475"/>
    </source>
</evidence>
<feature type="transmembrane region" description="Helical" evidence="19">
    <location>
        <begin position="161"/>
        <end position="181"/>
    </location>
</feature>
<comment type="similarity">
    <text evidence="2">Belongs to the MIP/aquaporin (TC 1.A.8) family.</text>
</comment>
<evidence type="ECO:0000259" key="20">
    <source>
        <dbReference type="PROSITE" id="PS51011"/>
    </source>
</evidence>
<dbReference type="SUPFAM" id="SSF46774">
    <property type="entry name" value="ARID-like"/>
    <property type="match status" value="1"/>
</dbReference>
<keyword evidence="7" id="KW-0677">Repeat</keyword>
<evidence type="ECO:0000256" key="9">
    <source>
        <dbReference type="ARBA" id="ARBA00023136"/>
    </source>
</evidence>
<keyword evidence="8 19" id="KW-1133">Transmembrane helix</keyword>
<keyword evidence="6 19" id="KW-0812">Transmembrane</keyword>
<dbReference type="InterPro" id="IPR001606">
    <property type="entry name" value="ARID_dom"/>
</dbReference>
<evidence type="ECO:0000313" key="22">
    <source>
        <dbReference type="Proteomes" id="UP000298787"/>
    </source>
</evidence>
<evidence type="ECO:0000256" key="3">
    <source>
        <dbReference type="ARBA" id="ARBA00020971"/>
    </source>
</evidence>
<dbReference type="SUPFAM" id="SSF81338">
    <property type="entry name" value="Aquaporin-like"/>
    <property type="match status" value="1"/>
</dbReference>
<dbReference type="FunFam" id="1.20.1080.10:FF:000005">
    <property type="entry name" value="Aquaporin 3"/>
    <property type="match status" value="1"/>
</dbReference>
<keyword evidence="5" id="KW-1003">Cell membrane</keyword>
<evidence type="ECO:0000256" key="11">
    <source>
        <dbReference type="ARBA" id="ARBA00033020"/>
    </source>
</evidence>
<dbReference type="Gene3D" id="1.10.150.60">
    <property type="entry name" value="ARID DNA-binding domain"/>
    <property type="match status" value="1"/>
</dbReference>
<comment type="catalytic activity">
    <reaction evidence="15">
        <text>glycerol(in) = glycerol(out)</text>
        <dbReference type="Rhea" id="RHEA:29675"/>
        <dbReference type="ChEBI" id="CHEBI:17754"/>
    </reaction>
</comment>
<name>A0A4U5V9X9_COLLU</name>
<dbReference type="PROSITE" id="PS51011">
    <property type="entry name" value="ARID"/>
    <property type="match status" value="1"/>
</dbReference>
<gene>
    <name evidence="21" type="ORF">D9C73_018409</name>
</gene>
<comment type="catalytic activity">
    <reaction evidence="12">
        <text>urea(in) = urea(out)</text>
        <dbReference type="Rhea" id="RHEA:32799"/>
        <dbReference type="ChEBI" id="CHEBI:16199"/>
    </reaction>
</comment>
<dbReference type="GO" id="GO:0003677">
    <property type="term" value="F:DNA binding"/>
    <property type="evidence" value="ECO:0007669"/>
    <property type="project" value="InterPro"/>
</dbReference>